<evidence type="ECO:0000313" key="18">
    <source>
        <dbReference type="Proteomes" id="UP000198519"/>
    </source>
</evidence>
<keyword evidence="10 15" id="KW-0460">Magnesium</keyword>
<keyword evidence="4 15" id="KW-0963">Cytoplasm</keyword>
<dbReference type="SUPFAM" id="SSF56672">
    <property type="entry name" value="DNA/RNA polymerases"/>
    <property type="match status" value="1"/>
</dbReference>
<feature type="binding site" evidence="15">
    <location>
        <position position="117"/>
    </location>
    <ligand>
        <name>Mg(2+)</name>
        <dbReference type="ChEBI" id="CHEBI:18420"/>
    </ligand>
</feature>
<keyword evidence="6 15" id="KW-0548">Nucleotidyltransferase</keyword>
<keyword evidence="3 15" id="KW-0515">Mutator protein</keyword>
<dbReference type="GO" id="GO:0005829">
    <property type="term" value="C:cytosol"/>
    <property type="evidence" value="ECO:0007669"/>
    <property type="project" value="TreeGrafter"/>
</dbReference>
<evidence type="ECO:0000256" key="11">
    <source>
        <dbReference type="ARBA" id="ARBA00022932"/>
    </source>
</evidence>
<evidence type="ECO:0000313" key="17">
    <source>
        <dbReference type="EMBL" id="SFM11426.1"/>
    </source>
</evidence>
<dbReference type="InterPro" id="IPR022880">
    <property type="entry name" value="DNApol_IV"/>
</dbReference>
<keyword evidence="7 15" id="KW-0235">DNA replication</keyword>
<dbReference type="Gene3D" id="3.40.1170.60">
    <property type="match status" value="1"/>
</dbReference>
<comment type="subcellular location">
    <subcellularLocation>
        <location evidence="1 15">Cytoplasm</location>
    </subcellularLocation>
</comment>
<evidence type="ECO:0000256" key="7">
    <source>
        <dbReference type="ARBA" id="ARBA00022705"/>
    </source>
</evidence>
<dbReference type="GO" id="GO:0000287">
    <property type="term" value="F:magnesium ion binding"/>
    <property type="evidence" value="ECO:0007669"/>
    <property type="project" value="UniProtKB-UniRule"/>
</dbReference>
<comment type="similarity">
    <text evidence="2 15">Belongs to the DNA polymerase type-Y family.</text>
</comment>
<dbReference type="SUPFAM" id="SSF100879">
    <property type="entry name" value="Lesion bypass DNA polymerase (Y-family), little finger domain"/>
    <property type="match status" value="1"/>
</dbReference>
<accession>A0A1I4N7W9</accession>
<dbReference type="CDD" id="cd03586">
    <property type="entry name" value="PolY_Pol_IV_kappa"/>
    <property type="match status" value="1"/>
</dbReference>
<evidence type="ECO:0000256" key="4">
    <source>
        <dbReference type="ARBA" id="ARBA00022490"/>
    </source>
</evidence>
<keyword evidence="9 15" id="KW-0227">DNA damage</keyword>
<dbReference type="Pfam" id="PF11799">
    <property type="entry name" value="IMS_C"/>
    <property type="match status" value="1"/>
</dbReference>
<dbReference type="InterPro" id="IPR036775">
    <property type="entry name" value="DNA_pol_Y-fam_lit_finger_sf"/>
</dbReference>
<dbReference type="Proteomes" id="UP000198519">
    <property type="component" value="Unassembled WGS sequence"/>
</dbReference>
<dbReference type="GO" id="GO:0003684">
    <property type="term" value="F:damaged DNA binding"/>
    <property type="evidence" value="ECO:0007669"/>
    <property type="project" value="InterPro"/>
</dbReference>
<dbReference type="NCBIfam" id="NF002677">
    <property type="entry name" value="PRK02406.1"/>
    <property type="match status" value="1"/>
</dbReference>
<keyword evidence="13 15" id="KW-0234">DNA repair</keyword>
<evidence type="ECO:0000256" key="5">
    <source>
        <dbReference type="ARBA" id="ARBA00022679"/>
    </source>
</evidence>
<dbReference type="GO" id="GO:0042276">
    <property type="term" value="P:error-prone translesion synthesis"/>
    <property type="evidence" value="ECO:0007669"/>
    <property type="project" value="TreeGrafter"/>
</dbReference>
<evidence type="ECO:0000256" key="9">
    <source>
        <dbReference type="ARBA" id="ARBA00022763"/>
    </source>
</evidence>
<keyword evidence="18" id="KW-1185">Reference proteome</keyword>
<dbReference type="GO" id="GO:0006261">
    <property type="term" value="P:DNA-templated DNA replication"/>
    <property type="evidence" value="ECO:0007669"/>
    <property type="project" value="UniProtKB-UniRule"/>
</dbReference>
<dbReference type="Gene3D" id="1.10.150.20">
    <property type="entry name" value="5' to 3' exonuclease, C-terminal subdomain"/>
    <property type="match status" value="1"/>
</dbReference>
<dbReference type="PANTHER" id="PTHR11076">
    <property type="entry name" value="DNA REPAIR POLYMERASE UMUC / TRANSFERASE FAMILY MEMBER"/>
    <property type="match status" value="1"/>
</dbReference>
<gene>
    <name evidence="15" type="primary">dinB</name>
    <name evidence="17" type="ORF">SAMN04487963_1178</name>
</gene>
<feature type="site" description="Substrate discrimination" evidence="15">
    <location>
        <position position="28"/>
    </location>
</feature>
<dbReference type="InterPro" id="IPR001126">
    <property type="entry name" value="UmuC"/>
</dbReference>
<keyword evidence="5 15" id="KW-0808">Transferase</keyword>
<comment type="function">
    <text evidence="15">Poorly processive, error-prone DNA polymerase involved in untargeted mutagenesis. Copies undamaged DNA at stalled replication forks, which arise in vivo from mismatched or misaligned primer ends. These misaligned primers can be extended by PolIV. Exhibits no 3'-5' exonuclease (proofreading) activity. May be involved in translesional synthesis, in conjunction with the beta clamp from PolIII.</text>
</comment>
<keyword evidence="11 15" id="KW-0239">DNA-directed DNA polymerase</keyword>
<dbReference type="HAMAP" id="MF_01113">
    <property type="entry name" value="DNApol_IV"/>
    <property type="match status" value="1"/>
</dbReference>
<comment type="cofactor">
    <cofactor evidence="15">
        <name>Mg(2+)</name>
        <dbReference type="ChEBI" id="CHEBI:18420"/>
    </cofactor>
    <text evidence="15">Binds 2 magnesium ions per subunit.</text>
</comment>
<dbReference type="Pfam" id="PF21999">
    <property type="entry name" value="IMS_HHH_1"/>
    <property type="match status" value="1"/>
</dbReference>
<dbReference type="PANTHER" id="PTHR11076:SF33">
    <property type="entry name" value="DNA POLYMERASE KAPPA"/>
    <property type="match status" value="1"/>
</dbReference>
<evidence type="ECO:0000259" key="16">
    <source>
        <dbReference type="PROSITE" id="PS50173"/>
    </source>
</evidence>
<evidence type="ECO:0000256" key="8">
    <source>
        <dbReference type="ARBA" id="ARBA00022723"/>
    </source>
</evidence>
<dbReference type="InterPro" id="IPR043128">
    <property type="entry name" value="Rev_trsase/Diguanyl_cyclase"/>
</dbReference>
<protein>
    <recommendedName>
        <fullName evidence="15">DNA polymerase IV</fullName>
        <shortName evidence="15">Pol IV</shortName>
        <ecNumber evidence="15">2.7.7.7</ecNumber>
    </recommendedName>
</protein>
<dbReference type="Gene3D" id="3.30.70.270">
    <property type="match status" value="1"/>
</dbReference>
<dbReference type="PROSITE" id="PS50173">
    <property type="entry name" value="UMUC"/>
    <property type="match status" value="1"/>
</dbReference>
<evidence type="ECO:0000256" key="1">
    <source>
        <dbReference type="ARBA" id="ARBA00004496"/>
    </source>
</evidence>
<evidence type="ECO:0000256" key="6">
    <source>
        <dbReference type="ARBA" id="ARBA00022695"/>
    </source>
</evidence>
<feature type="binding site" evidence="15">
    <location>
        <position position="23"/>
    </location>
    <ligand>
        <name>Mg(2+)</name>
        <dbReference type="ChEBI" id="CHEBI:18420"/>
    </ligand>
</feature>
<keyword evidence="12 15" id="KW-0238">DNA-binding</keyword>
<dbReference type="GO" id="GO:0006281">
    <property type="term" value="P:DNA repair"/>
    <property type="evidence" value="ECO:0007669"/>
    <property type="project" value="UniProtKB-UniRule"/>
</dbReference>
<dbReference type="GO" id="GO:0009432">
    <property type="term" value="P:SOS response"/>
    <property type="evidence" value="ECO:0007669"/>
    <property type="project" value="TreeGrafter"/>
</dbReference>
<dbReference type="InterPro" id="IPR050116">
    <property type="entry name" value="DNA_polymerase-Y"/>
</dbReference>
<dbReference type="Pfam" id="PF00817">
    <property type="entry name" value="IMS"/>
    <property type="match status" value="1"/>
</dbReference>
<dbReference type="GO" id="GO:0003887">
    <property type="term" value="F:DNA-directed DNA polymerase activity"/>
    <property type="evidence" value="ECO:0007669"/>
    <property type="project" value="UniProtKB-UniRule"/>
</dbReference>
<comment type="catalytic activity">
    <reaction evidence="14 15">
        <text>DNA(n) + a 2'-deoxyribonucleoside 5'-triphosphate = DNA(n+1) + diphosphate</text>
        <dbReference type="Rhea" id="RHEA:22508"/>
        <dbReference type="Rhea" id="RHEA-COMP:17339"/>
        <dbReference type="Rhea" id="RHEA-COMP:17340"/>
        <dbReference type="ChEBI" id="CHEBI:33019"/>
        <dbReference type="ChEBI" id="CHEBI:61560"/>
        <dbReference type="ChEBI" id="CHEBI:173112"/>
        <dbReference type="EC" id="2.7.7.7"/>
    </reaction>
</comment>
<feature type="domain" description="UmuC" evidence="16">
    <location>
        <begin position="19"/>
        <end position="199"/>
    </location>
</feature>
<dbReference type="AlphaFoldDB" id="A0A1I4N7W9"/>
<keyword evidence="8 15" id="KW-0479">Metal-binding</keyword>
<organism evidence="17 18">
    <name type="scientific">Marinobacter zhejiangensis</name>
    <dbReference type="NCBI Taxonomy" id="488535"/>
    <lineage>
        <taxon>Bacteria</taxon>
        <taxon>Pseudomonadati</taxon>
        <taxon>Pseudomonadota</taxon>
        <taxon>Gammaproteobacteria</taxon>
        <taxon>Pseudomonadales</taxon>
        <taxon>Marinobacteraceae</taxon>
        <taxon>Marinobacter</taxon>
    </lineage>
</organism>
<evidence type="ECO:0000256" key="3">
    <source>
        <dbReference type="ARBA" id="ARBA00022457"/>
    </source>
</evidence>
<dbReference type="InterPro" id="IPR017961">
    <property type="entry name" value="DNA_pol_Y-fam_little_finger"/>
</dbReference>
<evidence type="ECO:0000256" key="14">
    <source>
        <dbReference type="ARBA" id="ARBA00049244"/>
    </source>
</evidence>
<proteinExistence type="inferred from homology"/>
<feature type="active site" evidence="15">
    <location>
        <position position="118"/>
    </location>
</feature>
<evidence type="ECO:0000256" key="15">
    <source>
        <dbReference type="HAMAP-Rule" id="MF_01113"/>
    </source>
</evidence>
<dbReference type="EC" id="2.7.7.7" evidence="15"/>
<sequence length="367" mass="41196">MLKGFKKDADLAVTEQRKIIHVDCDCFYAAVEMLDDPSLREVPIAVGGDGGRGVVTTCNYRARAFGVRSAMPAGEARRLCPGLVFVPLNMARYREVSAQIMAIFRELTEMVEPLSLDEAFLDVSEVTSFHGSATLMARALRERVRQEVGITVSAGVAPNKFLAKIASDWEKPDGLFVIRPDEVLDFVRELPVEKLFGVGVVTARKLHDMGVATCGDLREQRPECLVERFGRQGYRLHQMAMGEDDRPVVVSRDVKSLSVERTFSQDLPDKAACVAVIGELMQELERRLARKGVTKPIHKLFVKVRYSDFSTHTLERVRAQLEAPGSEDFLPLIDELIKDPERPVRLLGLGVRFRDDRSPIQQLRLFE</sequence>
<comment type="subunit">
    <text evidence="15">Monomer.</text>
</comment>
<dbReference type="InterPro" id="IPR053848">
    <property type="entry name" value="IMS_HHH_1"/>
</dbReference>
<evidence type="ECO:0000256" key="12">
    <source>
        <dbReference type="ARBA" id="ARBA00023125"/>
    </source>
</evidence>
<dbReference type="FunFam" id="3.40.1170.60:FF:000001">
    <property type="entry name" value="DNA polymerase IV"/>
    <property type="match status" value="1"/>
</dbReference>
<evidence type="ECO:0000256" key="2">
    <source>
        <dbReference type="ARBA" id="ARBA00010945"/>
    </source>
</evidence>
<name>A0A1I4N7W9_9GAMM</name>
<dbReference type="InterPro" id="IPR043502">
    <property type="entry name" value="DNA/RNA_pol_sf"/>
</dbReference>
<evidence type="ECO:0000256" key="13">
    <source>
        <dbReference type="ARBA" id="ARBA00023204"/>
    </source>
</evidence>
<dbReference type="Gene3D" id="3.30.1490.100">
    <property type="entry name" value="DNA polymerase, Y-family, little finger domain"/>
    <property type="match status" value="1"/>
</dbReference>
<evidence type="ECO:0000256" key="10">
    <source>
        <dbReference type="ARBA" id="ARBA00022842"/>
    </source>
</evidence>
<dbReference type="STRING" id="488535.SAMN04487963_1178"/>
<reference evidence="18" key="1">
    <citation type="submission" date="2016-10" db="EMBL/GenBank/DDBJ databases">
        <authorList>
            <person name="Varghese N."/>
            <person name="Submissions S."/>
        </authorList>
    </citation>
    <scope>NUCLEOTIDE SEQUENCE [LARGE SCALE GENOMIC DNA]</scope>
    <source>
        <strain evidence="18">CGMCC 1.7061</strain>
    </source>
</reference>
<dbReference type="EMBL" id="FOUE01000002">
    <property type="protein sequence ID" value="SFM11426.1"/>
    <property type="molecule type" value="Genomic_DNA"/>
</dbReference>